<name>A0A1E7F7N8_9STRA</name>
<evidence type="ECO:0000313" key="4">
    <source>
        <dbReference type="Proteomes" id="UP000095751"/>
    </source>
</evidence>
<feature type="region of interest" description="Disordered" evidence="2">
    <location>
        <begin position="1"/>
        <end position="24"/>
    </location>
</feature>
<reference evidence="3 4" key="1">
    <citation type="submission" date="2016-09" db="EMBL/GenBank/DDBJ databases">
        <title>Extensive genetic diversity and differential bi-allelic expression allows diatom success in the polar Southern Ocean.</title>
        <authorList>
            <consortium name="DOE Joint Genome Institute"/>
            <person name="Mock T."/>
            <person name="Otillar R.P."/>
            <person name="Strauss J."/>
            <person name="Dupont C."/>
            <person name="Frickenhaus S."/>
            <person name="Maumus F."/>
            <person name="Mcmullan M."/>
            <person name="Sanges R."/>
            <person name="Schmutz J."/>
            <person name="Toseland A."/>
            <person name="Valas R."/>
            <person name="Veluchamy A."/>
            <person name="Ward B.J."/>
            <person name="Allen A."/>
            <person name="Barry K."/>
            <person name="Falciatore A."/>
            <person name="Ferrante M."/>
            <person name="Fortunato A.E."/>
            <person name="Gloeckner G."/>
            <person name="Gruber A."/>
            <person name="Hipkin R."/>
            <person name="Janech M."/>
            <person name="Kroth P."/>
            <person name="Leese F."/>
            <person name="Lindquist E."/>
            <person name="Lyon B.R."/>
            <person name="Martin J."/>
            <person name="Mayer C."/>
            <person name="Parker M."/>
            <person name="Quesneville H."/>
            <person name="Raymond J."/>
            <person name="Uhlig C."/>
            <person name="Valentin K.U."/>
            <person name="Worden A.Z."/>
            <person name="Armbrust E.V."/>
            <person name="Bowler C."/>
            <person name="Green B."/>
            <person name="Moulton V."/>
            <person name="Van Oosterhout C."/>
            <person name="Grigoriev I."/>
        </authorList>
    </citation>
    <scope>NUCLEOTIDE SEQUENCE [LARGE SCALE GENOMIC DNA]</scope>
    <source>
        <strain evidence="3 4">CCMP1102</strain>
    </source>
</reference>
<organism evidence="3 4">
    <name type="scientific">Fragilariopsis cylindrus CCMP1102</name>
    <dbReference type="NCBI Taxonomy" id="635003"/>
    <lineage>
        <taxon>Eukaryota</taxon>
        <taxon>Sar</taxon>
        <taxon>Stramenopiles</taxon>
        <taxon>Ochrophyta</taxon>
        <taxon>Bacillariophyta</taxon>
        <taxon>Bacillariophyceae</taxon>
        <taxon>Bacillariophycidae</taxon>
        <taxon>Bacillariales</taxon>
        <taxon>Bacillariaceae</taxon>
        <taxon>Fragilariopsis</taxon>
    </lineage>
</organism>
<accession>A0A1E7F7N8</accession>
<feature type="compositionally biased region" description="Basic and acidic residues" evidence="2">
    <location>
        <begin position="13"/>
        <end position="24"/>
    </location>
</feature>
<feature type="coiled-coil region" evidence="1">
    <location>
        <begin position="57"/>
        <end position="87"/>
    </location>
</feature>
<evidence type="ECO:0000256" key="1">
    <source>
        <dbReference type="SAM" id="Coils"/>
    </source>
</evidence>
<dbReference type="AlphaFoldDB" id="A0A1E7F7N8"/>
<evidence type="ECO:0000313" key="3">
    <source>
        <dbReference type="EMBL" id="OEU14208.1"/>
    </source>
</evidence>
<dbReference type="InParanoid" id="A0A1E7F7N8"/>
<dbReference type="KEGG" id="fcy:FRACYDRAFT_188076"/>
<dbReference type="EMBL" id="KV784360">
    <property type="protein sequence ID" value="OEU14208.1"/>
    <property type="molecule type" value="Genomic_DNA"/>
</dbReference>
<feature type="compositionally biased region" description="Polar residues" evidence="2">
    <location>
        <begin position="1"/>
        <end position="12"/>
    </location>
</feature>
<proteinExistence type="predicted"/>
<dbReference type="Proteomes" id="UP000095751">
    <property type="component" value="Unassembled WGS sequence"/>
</dbReference>
<protein>
    <submittedName>
        <fullName evidence="3">Uncharacterized protein</fullName>
    </submittedName>
</protein>
<feature type="coiled-coil region" evidence="1">
    <location>
        <begin position="113"/>
        <end position="212"/>
    </location>
</feature>
<keyword evidence="4" id="KW-1185">Reference proteome</keyword>
<keyword evidence="1" id="KW-0175">Coiled coil</keyword>
<evidence type="ECO:0000256" key="2">
    <source>
        <dbReference type="SAM" id="MobiDB-lite"/>
    </source>
</evidence>
<gene>
    <name evidence="3" type="ORF">FRACYDRAFT_188076</name>
</gene>
<dbReference type="OrthoDB" id="196779at2759"/>
<sequence>MQSQHESTQIVESNHKHALNELEGKIKERDKKVIGIEKLNRSLQNEKAVLGATVEARESKLVKLEELQKTNAELSKQVAQHDALRSQLKASYQRHETLQRDLESKTKVEIQCRKELESALNAIKNNKNRIQGEQEKASSCQSQLEAIQKQNQQLKGERNNYKKKNESLSKEVARLCRGGRNIRDIEKLIADHESLLQEAELLRIQKRKALEDAHMYRTLYEQGKAVEEMSGMEQETRHALERTTELERLLAEMTDYVTAKDMQFDTMKQVNQALQDEIHNLAQANLRSNEV</sequence>